<dbReference type="GO" id="GO:0140359">
    <property type="term" value="F:ABC-type transporter activity"/>
    <property type="evidence" value="ECO:0007669"/>
    <property type="project" value="InterPro"/>
</dbReference>
<name>D8RXH6_SELML</name>
<keyword evidence="7" id="KW-0547">Nucleotide-binding</keyword>
<keyword evidence="3 5" id="KW-1133">Transmembrane helix</keyword>
<dbReference type="InterPro" id="IPR013581">
    <property type="entry name" value="PDR_assoc"/>
</dbReference>
<feature type="transmembrane region" description="Helical" evidence="5">
    <location>
        <begin position="48"/>
        <end position="68"/>
    </location>
</feature>
<dbReference type="PROSITE" id="PS50893">
    <property type="entry name" value="ABC_TRANSPORTER_2"/>
    <property type="match status" value="1"/>
</dbReference>
<accession>D8RXH6</accession>
<evidence type="ECO:0000313" key="7">
    <source>
        <dbReference type="EMBL" id="EFJ23262.1"/>
    </source>
</evidence>
<reference evidence="7 8" key="1">
    <citation type="journal article" date="2011" name="Science">
        <title>The Selaginella genome identifies genetic changes associated with the evolution of vascular plants.</title>
        <authorList>
            <person name="Banks J.A."/>
            <person name="Nishiyama T."/>
            <person name="Hasebe M."/>
            <person name="Bowman J.L."/>
            <person name="Gribskov M."/>
            <person name="dePamphilis C."/>
            <person name="Albert V.A."/>
            <person name="Aono N."/>
            <person name="Aoyama T."/>
            <person name="Ambrose B.A."/>
            <person name="Ashton N.W."/>
            <person name="Axtell M.J."/>
            <person name="Barker E."/>
            <person name="Barker M.S."/>
            <person name="Bennetzen J.L."/>
            <person name="Bonawitz N.D."/>
            <person name="Chapple C."/>
            <person name="Cheng C."/>
            <person name="Correa L.G."/>
            <person name="Dacre M."/>
            <person name="DeBarry J."/>
            <person name="Dreyer I."/>
            <person name="Elias M."/>
            <person name="Engstrom E.M."/>
            <person name="Estelle M."/>
            <person name="Feng L."/>
            <person name="Finet C."/>
            <person name="Floyd S.K."/>
            <person name="Frommer W.B."/>
            <person name="Fujita T."/>
            <person name="Gramzow L."/>
            <person name="Gutensohn M."/>
            <person name="Harholt J."/>
            <person name="Hattori M."/>
            <person name="Heyl A."/>
            <person name="Hirai T."/>
            <person name="Hiwatashi Y."/>
            <person name="Ishikawa M."/>
            <person name="Iwata M."/>
            <person name="Karol K.G."/>
            <person name="Koehler B."/>
            <person name="Kolukisaoglu U."/>
            <person name="Kubo M."/>
            <person name="Kurata T."/>
            <person name="Lalonde S."/>
            <person name="Li K."/>
            <person name="Li Y."/>
            <person name="Litt A."/>
            <person name="Lyons E."/>
            <person name="Manning G."/>
            <person name="Maruyama T."/>
            <person name="Michael T.P."/>
            <person name="Mikami K."/>
            <person name="Miyazaki S."/>
            <person name="Morinaga S."/>
            <person name="Murata T."/>
            <person name="Mueller-Roeber B."/>
            <person name="Nelson D.R."/>
            <person name="Obara M."/>
            <person name="Oguri Y."/>
            <person name="Olmstead R.G."/>
            <person name="Onodera N."/>
            <person name="Petersen B.L."/>
            <person name="Pils B."/>
            <person name="Prigge M."/>
            <person name="Rensing S.A."/>
            <person name="Riano-Pachon D.M."/>
            <person name="Roberts A.W."/>
            <person name="Sato Y."/>
            <person name="Scheller H.V."/>
            <person name="Schulz B."/>
            <person name="Schulz C."/>
            <person name="Shakirov E.V."/>
            <person name="Shibagaki N."/>
            <person name="Shinohara N."/>
            <person name="Shippen D.E."/>
            <person name="Soerensen I."/>
            <person name="Sotooka R."/>
            <person name="Sugimoto N."/>
            <person name="Sugita M."/>
            <person name="Sumikawa N."/>
            <person name="Tanurdzic M."/>
            <person name="Theissen G."/>
            <person name="Ulvskov P."/>
            <person name="Wakazuki S."/>
            <person name="Weng J.K."/>
            <person name="Willats W.W."/>
            <person name="Wipf D."/>
            <person name="Wolf P.G."/>
            <person name="Yang L."/>
            <person name="Zimmer A.D."/>
            <person name="Zhu Q."/>
            <person name="Mitros T."/>
            <person name="Hellsten U."/>
            <person name="Loque D."/>
            <person name="Otillar R."/>
            <person name="Salamov A."/>
            <person name="Schmutz J."/>
            <person name="Shapiro H."/>
            <person name="Lindquist E."/>
            <person name="Lucas S."/>
            <person name="Rokhsar D."/>
            <person name="Grigoriev I.V."/>
        </authorList>
    </citation>
    <scope>NUCLEOTIDE SEQUENCE [LARGE SCALE GENOMIC DNA]</scope>
</reference>
<feature type="transmembrane region" description="Helical" evidence="5">
    <location>
        <begin position="542"/>
        <end position="563"/>
    </location>
</feature>
<dbReference type="FunFam" id="3.40.50.300:FF:002615">
    <property type="entry name" value="ABC transporter"/>
    <property type="match status" value="1"/>
</dbReference>
<dbReference type="InParanoid" id="D8RXH6"/>
<comment type="subcellular location">
    <subcellularLocation>
        <location evidence="1">Membrane</location>
        <topology evidence="1">Multi-pass membrane protein</topology>
    </subcellularLocation>
</comment>
<proteinExistence type="predicted"/>
<dbReference type="Gene3D" id="3.40.50.300">
    <property type="entry name" value="P-loop containing nucleotide triphosphate hydrolases"/>
    <property type="match status" value="1"/>
</dbReference>
<protein>
    <submittedName>
        <fullName evidence="7">ATP-binding cassette transporter</fullName>
    </submittedName>
</protein>
<evidence type="ECO:0000256" key="5">
    <source>
        <dbReference type="SAM" id="Phobius"/>
    </source>
</evidence>
<evidence type="ECO:0000256" key="1">
    <source>
        <dbReference type="ARBA" id="ARBA00004141"/>
    </source>
</evidence>
<keyword evidence="7" id="KW-0067">ATP-binding</keyword>
<feature type="transmembrane region" description="Helical" evidence="5">
    <location>
        <begin position="131"/>
        <end position="150"/>
    </location>
</feature>
<dbReference type="PANTHER" id="PTHR48040">
    <property type="entry name" value="PLEIOTROPIC DRUG RESISTANCE PROTEIN 1-LIKE ISOFORM X1"/>
    <property type="match status" value="1"/>
</dbReference>
<dbReference type="Pfam" id="PF01061">
    <property type="entry name" value="ABC2_membrane"/>
    <property type="match status" value="2"/>
</dbReference>
<feature type="domain" description="ABC transporter" evidence="6">
    <location>
        <begin position="284"/>
        <end position="504"/>
    </location>
</feature>
<keyword evidence="2 5" id="KW-0812">Transmembrane</keyword>
<dbReference type="Pfam" id="PF00005">
    <property type="entry name" value="ABC_tran"/>
    <property type="match status" value="1"/>
</dbReference>
<dbReference type="AlphaFoldDB" id="D8RXH6"/>
<dbReference type="Proteomes" id="UP000001514">
    <property type="component" value="Unassembled WGS sequence"/>
</dbReference>
<evidence type="ECO:0000256" key="3">
    <source>
        <dbReference type="ARBA" id="ARBA00022989"/>
    </source>
</evidence>
<dbReference type="GO" id="GO:0016020">
    <property type="term" value="C:membrane"/>
    <property type="evidence" value="ECO:0007669"/>
    <property type="project" value="UniProtKB-SubCell"/>
</dbReference>
<feature type="transmembrane region" description="Helical" evidence="5">
    <location>
        <begin position="89"/>
        <end position="119"/>
    </location>
</feature>
<dbReference type="InterPro" id="IPR027417">
    <property type="entry name" value="P-loop_NTPase"/>
</dbReference>
<organism evidence="8">
    <name type="scientific">Selaginella moellendorffii</name>
    <name type="common">Spikemoss</name>
    <dbReference type="NCBI Taxonomy" id="88036"/>
    <lineage>
        <taxon>Eukaryota</taxon>
        <taxon>Viridiplantae</taxon>
        <taxon>Streptophyta</taxon>
        <taxon>Embryophyta</taxon>
        <taxon>Tracheophyta</taxon>
        <taxon>Lycopodiopsida</taxon>
        <taxon>Selaginellales</taxon>
        <taxon>Selaginellaceae</taxon>
        <taxon>Selaginella</taxon>
    </lineage>
</organism>
<evidence type="ECO:0000256" key="4">
    <source>
        <dbReference type="ARBA" id="ARBA00023136"/>
    </source>
</evidence>
<dbReference type="GO" id="GO:0005524">
    <property type="term" value="F:ATP binding"/>
    <property type="evidence" value="ECO:0007669"/>
    <property type="project" value="UniProtKB-KW"/>
</dbReference>
<evidence type="ECO:0000259" key="6">
    <source>
        <dbReference type="PROSITE" id="PS50893"/>
    </source>
</evidence>
<dbReference type="KEGG" id="smo:SELMODRAFT_415867"/>
<feature type="transmembrane region" description="Helical" evidence="5">
    <location>
        <begin position="12"/>
        <end position="36"/>
    </location>
</feature>
<gene>
    <name evidence="7" type="primary">SmABCG16</name>
    <name evidence="7" type="ORF">SELMODRAFT_415867</name>
</gene>
<dbReference type="Gramene" id="EFJ23262">
    <property type="protein sequence ID" value="EFJ23262"/>
    <property type="gene ID" value="SELMODRAFT_415867"/>
</dbReference>
<dbReference type="Pfam" id="PF08370">
    <property type="entry name" value="PDR_assoc"/>
    <property type="match status" value="1"/>
</dbReference>
<dbReference type="HOGENOM" id="CLU_000604_35_6_1"/>
<feature type="transmembrane region" description="Helical" evidence="5">
    <location>
        <begin position="157"/>
        <end position="178"/>
    </location>
</feature>
<evidence type="ECO:0000256" key="2">
    <source>
        <dbReference type="ARBA" id="ARBA00022692"/>
    </source>
</evidence>
<feature type="transmembrane region" description="Helical" evidence="5">
    <location>
        <begin position="584"/>
        <end position="605"/>
    </location>
</feature>
<dbReference type="OMA" id="MIMAWIV"/>
<sequence>MARQMLLMKRDSFAYIFKCTQLFITALITMTVFLWTHIQSNSTDDAELYMGALFFVLATTMFSGIVELSMTIQCLPMFFKQRDQMLFPAWAYSIATIITWLPLSLLETAMWVFMTYYVIGFAPSASRLFCQYLVIFLVHQMAGGLFRFIATLSQKMVIANTFGSFALLVIFSLGGFILSRAVNEFSATRWQQLEGNSTIGRNFLESRGLFSDDYWYWIGTGAERGYVILFNAAPSKSNQAIVSVTGHKNQSKGDLIFHLHELDLRKPADMKKTGMVLPFKPLALAFSNEMLKEGVAESRLQLLHDISSSFRPGLLTALMGGEISISGFPKKQETFIRVSGYCEQNDIHSPNVTVYESLVFSSWLQLSEDVSKETRLMFVEEIMELVELTPIRDAIVGRPGMEGLSTEQRKRLTVAVELVANPSIIFMDEPTSGLDARAAAIVLRTVRNTVNMGRTVVCTIHQPSIDIFEAFDELLLLQRGGRVIYSGPLGIHSSRLVNHFEGPRLPDGYNPATWMLEVTNPDVEHWLNVDYSQLYKERQQDLFNLMGSMYSAVYFIGVCNAMGIQPVVSVERAVYYREKASGMYSALPYAFAQAVSYSGIVYSMMKLKWTSLLLVEAFC</sequence>
<dbReference type="eggNOG" id="KOG0065">
    <property type="taxonomic scope" value="Eukaryota"/>
</dbReference>
<dbReference type="InterPro" id="IPR013525">
    <property type="entry name" value="ABC2_TM"/>
</dbReference>
<dbReference type="InterPro" id="IPR003439">
    <property type="entry name" value="ABC_transporter-like_ATP-bd"/>
</dbReference>
<keyword evidence="4 5" id="KW-0472">Membrane</keyword>
<dbReference type="PANTHER" id="PTHR48040:SF58">
    <property type="entry name" value="ATP-BINDING CASSETTE TRANSPORTER"/>
    <property type="match status" value="1"/>
</dbReference>
<dbReference type="GO" id="GO:0016887">
    <property type="term" value="F:ATP hydrolysis activity"/>
    <property type="evidence" value="ECO:0007669"/>
    <property type="project" value="InterPro"/>
</dbReference>
<evidence type="ECO:0000313" key="8">
    <source>
        <dbReference type="Proteomes" id="UP000001514"/>
    </source>
</evidence>
<dbReference type="EMBL" id="GL377593">
    <property type="protein sequence ID" value="EFJ23262.1"/>
    <property type="molecule type" value="Genomic_DNA"/>
</dbReference>
<dbReference type="SUPFAM" id="SSF52540">
    <property type="entry name" value="P-loop containing nucleoside triphosphate hydrolases"/>
    <property type="match status" value="1"/>
</dbReference>
<keyword evidence="8" id="KW-1185">Reference proteome</keyword>